<dbReference type="EMBL" id="CP126056">
    <property type="protein sequence ID" value="WHX10362.1"/>
    <property type="molecule type" value="Genomic_DNA"/>
</dbReference>
<sequence length="295" mass="33508">MSIKPKYKEMKTKIIYTIVFLMIAKLAYSQEEQYSADKFVAKCPNEIFIGAILEANSINQDTYKFLKISMNPINMGYTIPIKSQTITPSYNNMMKAIHEALKTNDVLKSNYSFSFVIKKIKSYQELAVNWGQNINLQQLLGITPDYKPQKNIILIDINQSFFSIIMDMPESLSTDPQVLQQLDKLAFINSIQFGRKVILVIESNIDYDKLQETIDNLLKSKEVSQKELAILANSNIRLMTIGNKGIKDINPDNPFTSILTYLSSTVTPDDFGGPISFSASNIKDNSVFVNYFNVQ</sequence>
<evidence type="ECO:0000313" key="2">
    <source>
        <dbReference type="Proteomes" id="UP001177934"/>
    </source>
</evidence>
<dbReference type="Gene3D" id="3.90.840.10">
    <property type="entry name" value="Thiol-activated cytolysin superfamily/Thiol-activated cytolysin, alpha-beta domain"/>
    <property type="match status" value="1"/>
</dbReference>
<reference evidence="1" key="1">
    <citation type="journal article" date="2023" name="Nat. Commun.">
        <title>Identification of a novel Human Milk Oligosaccharides utilization cluster in the infant gut commensal Bacteroides dorei.</title>
        <authorList>
            <person name="Kijner S."/>
            <person name="Ennis D."/>
            <person name="Shmorak S."/>
            <person name="Florentin A."/>
            <person name="Yassour M."/>
        </authorList>
    </citation>
    <scope>NUCLEOTIDE SEQUENCE</scope>
    <source>
        <strain evidence="1">2</strain>
    </source>
</reference>
<protein>
    <submittedName>
        <fullName evidence="1">Hemolysin</fullName>
    </submittedName>
</protein>
<gene>
    <name evidence="1" type="ORF">QNN11_02135</name>
</gene>
<dbReference type="SUPFAM" id="SSF56978">
    <property type="entry name" value="Perfringolysin"/>
    <property type="match status" value="1"/>
</dbReference>
<dbReference type="InterPro" id="IPR036363">
    <property type="entry name" value="Thiol_cytolysin_ab_sf"/>
</dbReference>
<dbReference type="Proteomes" id="UP001177934">
    <property type="component" value="Chromosome"/>
</dbReference>
<organism evidence="1 2">
    <name type="scientific">Phocaeicola dorei</name>
    <dbReference type="NCBI Taxonomy" id="357276"/>
    <lineage>
        <taxon>Bacteria</taxon>
        <taxon>Pseudomonadati</taxon>
        <taxon>Bacteroidota</taxon>
        <taxon>Bacteroidia</taxon>
        <taxon>Bacteroidales</taxon>
        <taxon>Bacteroidaceae</taxon>
        <taxon>Phocaeicola</taxon>
    </lineage>
</organism>
<evidence type="ECO:0000313" key="1">
    <source>
        <dbReference type="EMBL" id="WHX10362.1"/>
    </source>
</evidence>
<dbReference type="GO" id="GO:0015485">
    <property type="term" value="F:cholesterol binding"/>
    <property type="evidence" value="ECO:0007669"/>
    <property type="project" value="InterPro"/>
</dbReference>
<accession>A0AA95HLP2</accession>
<dbReference type="AlphaFoldDB" id="A0AA95HLP2"/>
<dbReference type="InterPro" id="IPR036359">
    <property type="entry name" value="Thiol_cytolysin_sf"/>
</dbReference>
<dbReference type="Gene3D" id="3.40.30.40">
    <property type="entry name" value="Perfringolysin"/>
    <property type="match status" value="1"/>
</dbReference>
<proteinExistence type="predicted"/>
<name>A0AA95HLP2_9BACT</name>